<reference evidence="5" key="1">
    <citation type="journal article" date="2017" name="J. Phycol.">
        <title>Complete mitochondrial genomes of prasinophyte algae Pyramimonas parkeae and Cymbomonas tetramitiformis.</title>
        <authorList>
            <person name="Satjarak A."/>
            <person name="Burns J.A."/>
            <person name="Kim E."/>
            <person name="Graham L.E."/>
        </authorList>
    </citation>
    <scope>NUCLEOTIDE SEQUENCE</scope>
    <source>
        <strain evidence="5">PLY262</strain>
    </source>
</reference>
<dbReference type="GO" id="GO:1990904">
    <property type="term" value="C:ribonucleoprotein complex"/>
    <property type="evidence" value="ECO:0007669"/>
    <property type="project" value="UniProtKB-KW"/>
</dbReference>
<sequence length="107" mass="12747">MFNSIIIIKSFEKDYVFEVCRKLRGKAARLASIPTHCKRFTVLRSPHVFKKSREQFEMKTYKSLITQKYSSCSQLKNAIQKVVHMDKYGVQTKIKLQFSSWFLYKKK</sequence>
<dbReference type="InterPro" id="IPR027486">
    <property type="entry name" value="Ribosomal_uS10_dom"/>
</dbReference>
<geneLocation type="mitochondrion" evidence="5"/>
<keyword evidence="5" id="KW-0496">Mitochondrion</keyword>
<dbReference type="PRINTS" id="PR00971">
    <property type="entry name" value="RIBOSOMALS10"/>
</dbReference>
<evidence type="ECO:0000256" key="2">
    <source>
        <dbReference type="ARBA" id="ARBA00022980"/>
    </source>
</evidence>
<dbReference type="Pfam" id="PF00338">
    <property type="entry name" value="Ribosomal_S10"/>
    <property type="match status" value="1"/>
</dbReference>
<dbReference type="SMART" id="SM01403">
    <property type="entry name" value="Ribosomal_S10"/>
    <property type="match status" value="1"/>
</dbReference>
<dbReference type="Gene3D" id="3.30.70.600">
    <property type="entry name" value="Ribosomal protein S10 domain"/>
    <property type="match status" value="1"/>
</dbReference>
<gene>
    <name evidence="5" type="primary">rps10</name>
</gene>
<keyword evidence="2 5" id="KW-0689">Ribosomal protein</keyword>
<dbReference type="GO" id="GO:0006412">
    <property type="term" value="P:translation"/>
    <property type="evidence" value="ECO:0007669"/>
    <property type="project" value="InterPro"/>
</dbReference>
<evidence type="ECO:0000259" key="4">
    <source>
        <dbReference type="SMART" id="SM01403"/>
    </source>
</evidence>
<feature type="domain" description="Small ribosomal subunit protein uS10" evidence="4">
    <location>
        <begin position="5"/>
        <end position="95"/>
    </location>
</feature>
<evidence type="ECO:0000313" key="5">
    <source>
        <dbReference type="EMBL" id="ANA57097.1"/>
    </source>
</evidence>
<dbReference type="SUPFAM" id="SSF54999">
    <property type="entry name" value="Ribosomal protein S10"/>
    <property type="match status" value="1"/>
</dbReference>
<dbReference type="RefSeq" id="YP_009449553.1">
    <property type="nucleotide sequence ID" value="NC_036614.1"/>
</dbReference>
<evidence type="ECO:0000256" key="1">
    <source>
        <dbReference type="ARBA" id="ARBA00007102"/>
    </source>
</evidence>
<dbReference type="InterPro" id="IPR036838">
    <property type="entry name" value="Ribosomal_uS10_dom_sf"/>
</dbReference>
<dbReference type="AlphaFoldDB" id="A0A1S5R1Z2"/>
<proteinExistence type="inferred from homology"/>
<dbReference type="EMBL" id="KX013548">
    <property type="protein sequence ID" value="ANA57097.1"/>
    <property type="molecule type" value="Genomic_DNA"/>
</dbReference>
<protein>
    <submittedName>
        <fullName evidence="5">Ribosomal protein S10</fullName>
    </submittedName>
</protein>
<organism evidence="5">
    <name type="scientific">Cymbomonas tetramitiformis</name>
    <dbReference type="NCBI Taxonomy" id="36881"/>
    <lineage>
        <taxon>Eukaryota</taxon>
        <taxon>Viridiplantae</taxon>
        <taxon>Chlorophyta</taxon>
        <taxon>Pyramimonadophyceae</taxon>
        <taxon>Pyramimonadales</taxon>
        <taxon>Pyramimonadaceae</taxon>
        <taxon>Cymbomonas</taxon>
    </lineage>
</organism>
<dbReference type="InterPro" id="IPR001848">
    <property type="entry name" value="Ribosomal_uS10"/>
</dbReference>
<dbReference type="GeneID" id="35414640"/>
<evidence type="ECO:0000256" key="3">
    <source>
        <dbReference type="ARBA" id="ARBA00023274"/>
    </source>
</evidence>
<keyword evidence="3" id="KW-0687">Ribonucleoprotein</keyword>
<dbReference type="PANTHER" id="PTHR11700">
    <property type="entry name" value="30S RIBOSOMAL PROTEIN S10 FAMILY MEMBER"/>
    <property type="match status" value="1"/>
</dbReference>
<dbReference type="GO" id="GO:0003735">
    <property type="term" value="F:structural constituent of ribosome"/>
    <property type="evidence" value="ECO:0007669"/>
    <property type="project" value="InterPro"/>
</dbReference>
<accession>A0A1S5R1Z2</accession>
<name>A0A1S5R1Z2_9CHLO</name>
<dbReference type="GO" id="GO:0005840">
    <property type="term" value="C:ribosome"/>
    <property type="evidence" value="ECO:0007669"/>
    <property type="project" value="UniProtKB-KW"/>
</dbReference>
<comment type="similarity">
    <text evidence="1">Belongs to the universal ribosomal protein uS10 family.</text>
</comment>